<comment type="caution">
    <text evidence="2">The sequence shown here is derived from an EMBL/GenBank/DDBJ whole genome shotgun (WGS) entry which is preliminary data.</text>
</comment>
<keyword evidence="1" id="KW-1133">Transmembrane helix</keyword>
<feature type="transmembrane region" description="Helical" evidence="1">
    <location>
        <begin position="194"/>
        <end position="211"/>
    </location>
</feature>
<feature type="transmembrane region" description="Helical" evidence="1">
    <location>
        <begin position="109"/>
        <end position="133"/>
    </location>
</feature>
<evidence type="ECO:0000313" key="3">
    <source>
        <dbReference type="Proteomes" id="UP000298663"/>
    </source>
</evidence>
<reference evidence="2 3" key="1">
    <citation type="journal article" date="2015" name="Genome Biol.">
        <title>Comparative genomics of Steinernema reveals deeply conserved gene regulatory networks.</title>
        <authorList>
            <person name="Dillman A.R."/>
            <person name="Macchietto M."/>
            <person name="Porter C.F."/>
            <person name="Rogers A."/>
            <person name="Williams B."/>
            <person name="Antoshechkin I."/>
            <person name="Lee M.M."/>
            <person name="Goodwin Z."/>
            <person name="Lu X."/>
            <person name="Lewis E.E."/>
            <person name="Goodrich-Blair H."/>
            <person name="Stock S.P."/>
            <person name="Adams B.J."/>
            <person name="Sternberg P.W."/>
            <person name="Mortazavi A."/>
        </authorList>
    </citation>
    <scope>NUCLEOTIDE SEQUENCE [LARGE SCALE GENOMIC DNA]</scope>
    <source>
        <strain evidence="2 3">ALL</strain>
    </source>
</reference>
<feature type="transmembrane region" description="Helical" evidence="1">
    <location>
        <begin position="64"/>
        <end position="89"/>
    </location>
</feature>
<accession>A0A4U5M246</accession>
<evidence type="ECO:0000256" key="1">
    <source>
        <dbReference type="SAM" id="Phobius"/>
    </source>
</evidence>
<organism evidence="2 3">
    <name type="scientific">Steinernema carpocapsae</name>
    <name type="common">Entomopathogenic nematode</name>
    <dbReference type="NCBI Taxonomy" id="34508"/>
    <lineage>
        <taxon>Eukaryota</taxon>
        <taxon>Metazoa</taxon>
        <taxon>Ecdysozoa</taxon>
        <taxon>Nematoda</taxon>
        <taxon>Chromadorea</taxon>
        <taxon>Rhabditida</taxon>
        <taxon>Tylenchina</taxon>
        <taxon>Panagrolaimomorpha</taxon>
        <taxon>Strongyloidoidea</taxon>
        <taxon>Steinernematidae</taxon>
        <taxon>Steinernema</taxon>
    </lineage>
</organism>
<dbReference type="EMBL" id="AZBU02000010">
    <property type="protein sequence ID" value="TKR62781.1"/>
    <property type="molecule type" value="Genomic_DNA"/>
</dbReference>
<feature type="transmembrane region" description="Helical" evidence="1">
    <location>
        <begin position="268"/>
        <end position="287"/>
    </location>
</feature>
<dbReference type="Proteomes" id="UP000298663">
    <property type="component" value="Unassembled WGS sequence"/>
</dbReference>
<keyword evidence="3" id="KW-1185">Reference proteome</keyword>
<keyword evidence="1" id="KW-0472">Membrane</keyword>
<dbReference type="AlphaFoldDB" id="A0A4U5M246"/>
<feature type="transmembrane region" description="Helical" evidence="1">
    <location>
        <begin position="24"/>
        <end position="44"/>
    </location>
</feature>
<proteinExistence type="predicted"/>
<feature type="transmembrane region" description="Helical" evidence="1">
    <location>
        <begin position="232"/>
        <end position="253"/>
    </location>
</feature>
<gene>
    <name evidence="2" type="ORF">L596_026698</name>
</gene>
<evidence type="ECO:0000313" key="2">
    <source>
        <dbReference type="EMBL" id="TKR62781.1"/>
    </source>
</evidence>
<reference evidence="2 3" key="2">
    <citation type="journal article" date="2019" name="G3 (Bethesda)">
        <title>Hybrid Assembly of the Genome of the Entomopathogenic Nematode Steinernema carpocapsae Identifies the X-Chromosome.</title>
        <authorList>
            <person name="Serra L."/>
            <person name="Macchietto M."/>
            <person name="Macias-Munoz A."/>
            <person name="McGill C.J."/>
            <person name="Rodriguez I.M."/>
            <person name="Rodriguez B."/>
            <person name="Murad R."/>
            <person name="Mortazavi A."/>
        </authorList>
    </citation>
    <scope>NUCLEOTIDE SEQUENCE [LARGE SCALE GENOMIC DNA]</scope>
    <source>
        <strain evidence="2 3">ALL</strain>
    </source>
</reference>
<keyword evidence="1" id="KW-0812">Transmembrane</keyword>
<name>A0A4U5M246_STECR</name>
<sequence length="305" mass="34881">MVWCPTSFSNATMSPQLIAHLSSVQANVFINQFILVLVFGLTYASRNYSKNLGNQHGSVQSLNVLFLSFFNFCIIKFTCNLICMIEMVFPCSAQLDQNTFNVRVFVKLMIFLSQFCEKLVCLAGVLLAIDCIVKVYFYRRSESYQISQKLSYLWKFSFLLNQGIAVILSILLIPQQSSRLAVQVLFLTEFLYKLFTAFQLILCVAFCVISCRCSKRSNDDLSFGHTREIFQIGFFQSCTLAAFGSIPGLLFFIDIHLFRAAIFTELYSYVWIFFTTHVLLTSGWTVYKLRRSSKLASPNILQAQV</sequence>
<protein>
    <submittedName>
        <fullName evidence="2">Uncharacterized protein</fullName>
    </submittedName>
</protein>
<feature type="transmembrane region" description="Helical" evidence="1">
    <location>
        <begin position="153"/>
        <end position="174"/>
    </location>
</feature>